<comment type="caution">
    <text evidence="2">The sequence shown here is derived from an EMBL/GenBank/DDBJ whole genome shotgun (WGS) entry which is preliminary data.</text>
</comment>
<protein>
    <submittedName>
        <fullName evidence="2">Tn3 family transposase</fullName>
    </submittedName>
</protein>
<evidence type="ECO:0000259" key="1">
    <source>
        <dbReference type="Pfam" id="PF01526"/>
    </source>
</evidence>
<keyword evidence="3" id="KW-1185">Reference proteome</keyword>
<evidence type="ECO:0000313" key="3">
    <source>
        <dbReference type="Proteomes" id="UP001597283"/>
    </source>
</evidence>
<dbReference type="RefSeq" id="WP_229664639.1">
    <property type="nucleotide sequence ID" value="NZ_JBHUFC010000018.1"/>
</dbReference>
<feature type="domain" description="Tn3 transposase DDE" evidence="1">
    <location>
        <begin position="1"/>
        <end position="49"/>
    </location>
</feature>
<accession>A0ABW4NGQ3</accession>
<dbReference type="Pfam" id="PF01526">
    <property type="entry name" value="DDE_Tnp_Tn3"/>
    <property type="match status" value="1"/>
</dbReference>
<evidence type="ECO:0000313" key="2">
    <source>
        <dbReference type="EMBL" id="MFD1789301.1"/>
    </source>
</evidence>
<sequence>MVTAAVALCNTVDLHRAVRHLRPLDVALPDELLARVALLRWNHAELIGDSLWRKSEKPLGRFRPLCTISTDRRA</sequence>
<organism evidence="2 3">
    <name type="scientific">Sphingomonas floccifaciens</name>
    <dbReference type="NCBI Taxonomy" id="1844115"/>
    <lineage>
        <taxon>Bacteria</taxon>
        <taxon>Pseudomonadati</taxon>
        <taxon>Pseudomonadota</taxon>
        <taxon>Alphaproteobacteria</taxon>
        <taxon>Sphingomonadales</taxon>
        <taxon>Sphingomonadaceae</taxon>
        <taxon>Sphingomonas</taxon>
    </lineage>
</organism>
<dbReference type="EMBL" id="JBHUFC010000018">
    <property type="protein sequence ID" value="MFD1789301.1"/>
    <property type="molecule type" value="Genomic_DNA"/>
</dbReference>
<proteinExistence type="predicted"/>
<reference evidence="3" key="1">
    <citation type="journal article" date="2019" name="Int. J. Syst. Evol. Microbiol.">
        <title>The Global Catalogue of Microorganisms (GCM) 10K type strain sequencing project: providing services to taxonomists for standard genome sequencing and annotation.</title>
        <authorList>
            <consortium name="The Broad Institute Genomics Platform"/>
            <consortium name="The Broad Institute Genome Sequencing Center for Infectious Disease"/>
            <person name="Wu L."/>
            <person name="Ma J."/>
        </authorList>
    </citation>
    <scope>NUCLEOTIDE SEQUENCE [LARGE SCALE GENOMIC DNA]</scope>
    <source>
        <strain evidence="3">Q85</strain>
    </source>
</reference>
<name>A0ABW4NGQ3_9SPHN</name>
<gene>
    <name evidence="2" type="ORF">ACFSC3_17235</name>
</gene>
<dbReference type="InterPro" id="IPR002513">
    <property type="entry name" value="Tn3_Tnp_DDE_dom"/>
</dbReference>
<dbReference type="Proteomes" id="UP001597283">
    <property type="component" value="Unassembled WGS sequence"/>
</dbReference>